<evidence type="ECO:0000313" key="2">
    <source>
        <dbReference type="EMBL" id="RBW69347.1"/>
    </source>
</evidence>
<dbReference type="Pfam" id="PF06133">
    <property type="entry name" value="Com_YlbF"/>
    <property type="match status" value="1"/>
</dbReference>
<protein>
    <recommendedName>
        <fullName evidence="1">UPF0342 protein DS031_11975</fullName>
    </recommendedName>
</protein>
<dbReference type="Proteomes" id="UP000253314">
    <property type="component" value="Unassembled WGS sequence"/>
</dbReference>
<organism evidence="2 3">
    <name type="scientific">Bacillus taeanensis</name>
    <dbReference type="NCBI Taxonomy" id="273032"/>
    <lineage>
        <taxon>Bacteria</taxon>
        <taxon>Bacillati</taxon>
        <taxon>Bacillota</taxon>
        <taxon>Bacilli</taxon>
        <taxon>Bacillales</taxon>
        <taxon>Bacillaceae</taxon>
        <taxon>Bacillus</taxon>
    </lineage>
</organism>
<evidence type="ECO:0000256" key="1">
    <source>
        <dbReference type="HAMAP-Rule" id="MF_01526"/>
    </source>
</evidence>
<dbReference type="InterPro" id="IPR010368">
    <property type="entry name" value="Com_YlbF"/>
</dbReference>
<keyword evidence="3" id="KW-1185">Reference proteome</keyword>
<proteinExistence type="inferred from homology"/>
<dbReference type="Gene3D" id="1.20.1500.10">
    <property type="entry name" value="YheA/YmcA-like"/>
    <property type="match status" value="1"/>
</dbReference>
<dbReference type="EMBL" id="QOCW01000011">
    <property type="protein sequence ID" value="RBW69347.1"/>
    <property type="molecule type" value="Genomic_DNA"/>
</dbReference>
<comment type="similarity">
    <text evidence="1">Belongs to the UPF0342 family.</text>
</comment>
<name>A0A366XTW9_9BACI</name>
<dbReference type="RefSeq" id="WP_113806319.1">
    <property type="nucleotide sequence ID" value="NZ_QOCW01000011.1"/>
</dbReference>
<gene>
    <name evidence="2" type="ORF">DS031_11975</name>
</gene>
<dbReference type="AlphaFoldDB" id="A0A366XTW9"/>
<reference evidence="2 3" key="1">
    <citation type="submission" date="2018-07" db="EMBL/GenBank/DDBJ databases">
        <title>Lottiidibacillus patelloidae gen. nov., sp. nov., isolated from the intestinal tract of a marine limpet and the reclassification of B. taeanensis BH030017T, B. algicola KMM 3737T and B. hwajinpoensis SW-72T as genus Lottiidibacillus.</title>
        <authorList>
            <person name="Liu R."/>
            <person name="Huang Z."/>
        </authorList>
    </citation>
    <scope>NUCLEOTIDE SEQUENCE [LARGE SCALE GENOMIC DNA]</scope>
    <source>
        <strain evidence="2 3">BH030017</strain>
    </source>
</reference>
<dbReference type="InterPro" id="IPR023378">
    <property type="entry name" value="YheA/YmcA-like_dom_sf"/>
</dbReference>
<accession>A0A366XTW9</accession>
<sequence>MSNLYDHAYELEKALRNSEEFQTLKKLHQEVEQDEVAKKLFASFRQLQIDLQQKQMMGQQLSEEEVEKAQQQLQLVQQHETIGNLLNAEQRLSQAISDINKIITNPLEEIYGSPEEQQ</sequence>
<dbReference type="OrthoDB" id="9811402at2"/>
<dbReference type="HAMAP" id="MF_01526">
    <property type="entry name" value="UPF0342"/>
    <property type="match status" value="1"/>
</dbReference>
<comment type="caution">
    <text evidence="2">The sequence shown here is derived from an EMBL/GenBank/DDBJ whole genome shotgun (WGS) entry which is preliminary data.</text>
</comment>
<evidence type="ECO:0000313" key="3">
    <source>
        <dbReference type="Proteomes" id="UP000253314"/>
    </source>
</evidence>
<dbReference type="SUPFAM" id="SSF158622">
    <property type="entry name" value="YheA/YmcA-like"/>
    <property type="match status" value="1"/>
</dbReference>